<dbReference type="eggNOG" id="COG4589">
    <property type="taxonomic scope" value="Bacteria"/>
</dbReference>
<evidence type="ECO:0000256" key="8">
    <source>
        <dbReference type="ARBA" id="ARBA00022475"/>
    </source>
</evidence>
<dbReference type="InterPro" id="IPR000374">
    <property type="entry name" value="PC_trans"/>
</dbReference>
<evidence type="ECO:0000256" key="13">
    <source>
        <dbReference type="ARBA" id="ARBA00022989"/>
    </source>
</evidence>
<comment type="similarity">
    <text evidence="5 18">Belongs to the CDS family.</text>
</comment>
<evidence type="ECO:0000256" key="5">
    <source>
        <dbReference type="ARBA" id="ARBA00010185"/>
    </source>
</evidence>
<keyword evidence="12 18" id="KW-0548">Nucleotidyltransferase</keyword>
<feature type="transmembrane region" description="Helical" evidence="19">
    <location>
        <begin position="51"/>
        <end position="67"/>
    </location>
</feature>
<dbReference type="RefSeq" id="WP_029070477.1">
    <property type="nucleotide sequence ID" value="NZ_FNGT01000007.1"/>
</dbReference>
<dbReference type="STRING" id="1630.SAMN05216514_103104"/>
<evidence type="ECO:0000256" key="10">
    <source>
        <dbReference type="ARBA" id="ARBA00022679"/>
    </source>
</evidence>
<proteinExistence type="inferred from homology"/>
<dbReference type="PANTHER" id="PTHR46382:SF1">
    <property type="entry name" value="PHOSPHATIDATE CYTIDYLYLTRANSFERASE"/>
    <property type="match status" value="1"/>
</dbReference>
<evidence type="ECO:0000256" key="1">
    <source>
        <dbReference type="ARBA" id="ARBA00001698"/>
    </source>
</evidence>
<dbReference type="PANTHER" id="PTHR46382">
    <property type="entry name" value="PHOSPHATIDATE CYTIDYLYLTRANSFERASE"/>
    <property type="match status" value="1"/>
</dbReference>
<dbReference type="GO" id="GO:0005886">
    <property type="term" value="C:plasma membrane"/>
    <property type="evidence" value="ECO:0007669"/>
    <property type="project" value="UniProtKB-SubCell"/>
</dbReference>
<feature type="transmembrane region" description="Helical" evidence="19">
    <location>
        <begin position="236"/>
        <end position="257"/>
    </location>
</feature>
<dbReference type="AlphaFoldDB" id="A0A1H2RDG2"/>
<comment type="pathway">
    <text evidence="4">Lipid metabolism.</text>
</comment>
<organism evidence="20 21">
    <name type="scientific">Kandleria vitulina</name>
    <dbReference type="NCBI Taxonomy" id="1630"/>
    <lineage>
        <taxon>Bacteria</taxon>
        <taxon>Bacillati</taxon>
        <taxon>Bacillota</taxon>
        <taxon>Erysipelotrichia</taxon>
        <taxon>Erysipelotrichales</taxon>
        <taxon>Coprobacillaceae</taxon>
        <taxon>Kandleria</taxon>
    </lineage>
</organism>
<keyword evidence="9" id="KW-0444">Lipid biosynthesis</keyword>
<keyword evidence="17" id="KW-1208">Phospholipid metabolism</keyword>
<evidence type="ECO:0000256" key="9">
    <source>
        <dbReference type="ARBA" id="ARBA00022516"/>
    </source>
</evidence>
<evidence type="ECO:0000256" key="4">
    <source>
        <dbReference type="ARBA" id="ARBA00005189"/>
    </source>
</evidence>
<feature type="transmembrane region" description="Helical" evidence="19">
    <location>
        <begin position="168"/>
        <end position="187"/>
    </location>
</feature>
<dbReference type="Pfam" id="PF01148">
    <property type="entry name" value="CTP_transf_1"/>
    <property type="match status" value="1"/>
</dbReference>
<name>A0A1H2RDG2_9FIRM</name>
<feature type="transmembrane region" description="Helical" evidence="19">
    <location>
        <begin position="193"/>
        <end position="215"/>
    </location>
</feature>
<evidence type="ECO:0000313" key="21">
    <source>
        <dbReference type="Proteomes" id="UP000182429"/>
    </source>
</evidence>
<evidence type="ECO:0000256" key="15">
    <source>
        <dbReference type="ARBA" id="ARBA00023136"/>
    </source>
</evidence>
<feature type="transmembrane region" description="Helical" evidence="19">
    <location>
        <begin position="6"/>
        <end position="39"/>
    </location>
</feature>
<evidence type="ECO:0000256" key="19">
    <source>
        <dbReference type="SAM" id="Phobius"/>
    </source>
</evidence>
<protein>
    <recommendedName>
        <fullName evidence="7 18">Phosphatidate cytidylyltransferase</fullName>
        <ecNumber evidence="6 18">2.7.7.41</ecNumber>
    </recommendedName>
</protein>
<keyword evidence="13 19" id="KW-1133">Transmembrane helix</keyword>
<evidence type="ECO:0000256" key="7">
    <source>
        <dbReference type="ARBA" id="ARBA00019373"/>
    </source>
</evidence>
<comment type="subcellular location">
    <subcellularLocation>
        <location evidence="2">Cell membrane</location>
        <topology evidence="2">Multi-pass membrane protein</topology>
    </subcellularLocation>
</comment>
<reference evidence="20 21" key="1">
    <citation type="submission" date="2016-10" db="EMBL/GenBank/DDBJ databases">
        <authorList>
            <person name="de Groot N.N."/>
        </authorList>
    </citation>
    <scope>NUCLEOTIDE SEQUENCE [LARGE SCALE GENOMIC DNA]</scope>
    <source>
        <strain evidence="20 21">S3b</strain>
    </source>
</reference>
<feature type="transmembrane region" description="Helical" evidence="19">
    <location>
        <begin position="127"/>
        <end position="147"/>
    </location>
</feature>
<dbReference type="OrthoDB" id="9799199at2"/>
<keyword evidence="10 18" id="KW-0808">Transferase</keyword>
<feature type="transmembrane region" description="Helical" evidence="19">
    <location>
        <begin position="73"/>
        <end position="94"/>
    </location>
</feature>
<dbReference type="Proteomes" id="UP000182429">
    <property type="component" value="Unassembled WGS sequence"/>
</dbReference>
<comment type="catalytic activity">
    <reaction evidence="1 18">
        <text>a 1,2-diacyl-sn-glycero-3-phosphate + CTP + H(+) = a CDP-1,2-diacyl-sn-glycerol + diphosphate</text>
        <dbReference type="Rhea" id="RHEA:16229"/>
        <dbReference type="ChEBI" id="CHEBI:15378"/>
        <dbReference type="ChEBI" id="CHEBI:33019"/>
        <dbReference type="ChEBI" id="CHEBI:37563"/>
        <dbReference type="ChEBI" id="CHEBI:58332"/>
        <dbReference type="ChEBI" id="CHEBI:58608"/>
        <dbReference type="EC" id="2.7.7.41"/>
    </reaction>
</comment>
<dbReference type="EC" id="2.7.7.41" evidence="6 18"/>
<keyword evidence="16" id="KW-0594">Phospholipid biosynthesis</keyword>
<evidence type="ECO:0000256" key="17">
    <source>
        <dbReference type="ARBA" id="ARBA00023264"/>
    </source>
</evidence>
<dbReference type="UniPathway" id="UPA00557">
    <property type="reaction ID" value="UER00614"/>
</dbReference>
<evidence type="ECO:0000313" key="20">
    <source>
        <dbReference type="EMBL" id="SDW16874.1"/>
    </source>
</evidence>
<evidence type="ECO:0000256" key="3">
    <source>
        <dbReference type="ARBA" id="ARBA00005119"/>
    </source>
</evidence>
<keyword evidence="8" id="KW-1003">Cell membrane</keyword>
<keyword evidence="15 19" id="KW-0472">Membrane</keyword>
<dbReference type="PROSITE" id="PS01315">
    <property type="entry name" value="CDS"/>
    <property type="match status" value="1"/>
</dbReference>
<evidence type="ECO:0000256" key="14">
    <source>
        <dbReference type="ARBA" id="ARBA00023098"/>
    </source>
</evidence>
<feature type="transmembrane region" description="Helical" evidence="19">
    <location>
        <begin position="101"/>
        <end position="121"/>
    </location>
</feature>
<evidence type="ECO:0000256" key="18">
    <source>
        <dbReference type="RuleBase" id="RU003938"/>
    </source>
</evidence>
<keyword evidence="14" id="KW-0443">Lipid metabolism</keyword>
<dbReference type="GO" id="GO:0004605">
    <property type="term" value="F:phosphatidate cytidylyltransferase activity"/>
    <property type="evidence" value="ECO:0007669"/>
    <property type="project" value="UniProtKB-EC"/>
</dbReference>
<dbReference type="EMBL" id="FNNF01000005">
    <property type="protein sequence ID" value="SDW16874.1"/>
    <property type="molecule type" value="Genomic_DNA"/>
</dbReference>
<evidence type="ECO:0000256" key="12">
    <source>
        <dbReference type="ARBA" id="ARBA00022695"/>
    </source>
</evidence>
<keyword evidence="11 18" id="KW-0812">Transmembrane</keyword>
<evidence type="ECO:0000256" key="11">
    <source>
        <dbReference type="ARBA" id="ARBA00022692"/>
    </source>
</evidence>
<evidence type="ECO:0000256" key="16">
    <source>
        <dbReference type="ARBA" id="ARBA00023209"/>
    </source>
</evidence>
<comment type="pathway">
    <text evidence="3 18">Phospholipid metabolism; CDP-diacylglycerol biosynthesis; CDP-diacylglycerol from sn-glycerol 3-phosphate: step 3/3.</text>
</comment>
<evidence type="ECO:0000256" key="6">
    <source>
        <dbReference type="ARBA" id="ARBA00012487"/>
    </source>
</evidence>
<evidence type="ECO:0000256" key="2">
    <source>
        <dbReference type="ARBA" id="ARBA00004651"/>
    </source>
</evidence>
<dbReference type="GO" id="GO:0016024">
    <property type="term" value="P:CDP-diacylglycerol biosynthetic process"/>
    <property type="evidence" value="ECO:0007669"/>
    <property type="project" value="UniProtKB-UniPathway"/>
</dbReference>
<sequence length="258" mass="27990">MKQRIITGLLLALVLIPVVVVGSVSFQIAMALIAGVATFELLSICKNPKAHIYLYGIVGFFLFYSIFTSNKTVVPSINIAIYLIVLLVCGIFDAGIDFARLGYYFTGGTLVALGLHMVYVMRMHLGLSYVLLLAIATLGADTFAYFVGRAIGKHKLNPRLSPNKTIEGSIGGIICGGTLALAFGFLMKMPLSLWQLAVISYVLSSTGQIGDLTFSSIKRYFDVKDYSQIFPGHGGVLDRFDSIIFNAMVLGLLLNILL</sequence>
<gene>
    <name evidence="20" type="ORF">SAMN04487759_10562</name>
</gene>
<accession>A0A1H2RDG2</accession>